<evidence type="ECO:0000256" key="4">
    <source>
        <dbReference type="ARBA" id="ARBA00022502"/>
    </source>
</evidence>
<comment type="similarity">
    <text evidence="3">Belongs to the glycosyltransferase 22 family. PIGB subfamily.</text>
</comment>
<keyword evidence="10 12" id="KW-0472">Membrane</keyword>
<keyword evidence="15" id="KW-1185">Reference proteome</keyword>
<keyword evidence="8 12" id="KW-0256">Endoplasmic reticulum</keyword>
<feature type="transmembrane region" description="Helical" evidence="12">
    <location>
        <begin position="332"/>
        <end position="350"/>
    </location>
</feature>
<evidence type="ECO:0000256" key="6">
    <source>
        <dbReference type="ARBA" id="ARBA00022679"/>
    </source>
</evidence>
<evidence type="ECO:0000256" key="2">
    <source>
        <dbReference type="ARBA" id="ARBA00004687"/>
    </source>
</evidence>
<dbReference type="GO" id="GO:0000026">
    <property type="term" value="F:alpha-1,2-mannosyltransferase activity"/>
    <property type="evidence" value="ECO:0007669"/>
    <property type="project" value="TreeGrafter"/>
</dbReference>
<feature type="transmembrane region" description="Helical" evidence="12">
    <location>
        <begin position="169"/>
        <end position="198"/>
    </location>
</feature>
<dbReference type="HOGENOM" id="CLU_012353_0_1_1"/>
<dbReference type="EC" id="2.4.1.-" evidence="12"/>
<keyword evidence="5 12" id="KW-0328">Glycosyltransferase</keyword>
<feature type="transmembrane region" description="Helical" evidence="12">
    <location>
        <begin position="205"/>
        <end position="230"/>
    </location>
</feature>
<feature type="transmembrane region" description="Helical" evidence="12">
    <location>
        <begin position="286"/>
        <end position="302"/>
    </location>
</feature>
<dbReference type="PANTHER" id="PTHR22760">
    <property type="entry name" value="GLYCOSYLTRANSFERASE"/>
    <property type="match status" value="1"/>
</dbReference>
<dbReference type="OrthoDB" id="416834at2759"/>
<evidence type="ECO:0000256" key="8">
    <source>
        <dbReference type="ARBA" id="ARBA00022824"/>
    </source>
</evidence>
<keyword evidence="4" id="KW-0337">GPI-anchor biosynthesis</keyword>
<dbReference type="Proteomes" id="UP000005018">
    <property type="component" value="Chromosome 2"/>
</dbReference>
<evidence type="ECO:0000256" key="11">
    <source>
        <dbReference type="ARBA" id="ARBA00024708"/>
    </source>
</evidence>
<gene>
    <name evidence="14" type="ORF">CORT_0B02910</name>
</gene>
<dbReference type="UniPathway" id="UPA00196"/>
<evidence type="ECO:0000256" key="5">
    <source>
        <dbReference type="ARBA" id="ARBA00022676"/>
    </source>
</evidence>
<dbReference type="GO" id="GO:0005789">
    <property type="term" value="C:endoplasmic reticulum membrane"/>
    <property type="evidence" value="ECO:0007669"/>
    <property type="project" value="UniProtKB-SubCell"/>
</dbReference>
<dbReference type="EMBL" id="HE681720">
    <property type="protein sequence ID" value="CCG22005.1"/>
    <property type="molecule type" value="Genomic_DNA"/>
</dbReference>
<organism evidence="14 15">
    <name type="scientific">Candida orthopsilosis (strain 90-125)</name>
    <name type="common">Yeast</name>
    <dbReference type="NCBI Taxonomy" id="1136231"/>
    <lineage>
        <taxon>Eukaryota</taxon>
        <taxon>Fungi</taxon>
        <taxon>Dikarya</taxon>
        <taxon>Ascomycota</taxon>
        <taxon>Saccharomycotina</taxon>
        <taxon>Pichiomycetes</taxon>
        <taxon>Debaryomycetaceae</taxon>
        <taxon>Candida/Lodderomyces clade</taxon>
        <taxon>Candida</taxon>
    </lineage>
</organism>
<evidence type="ECO:0000256" key="3">
    <source>
        <dbReference type="ARBA" id="ARBA00006065"/>
    </source>
</evidence>
<dbReference type="PANTHER" id="PTHR22760:SF4">
    <property type="entry name" value="GPI MANNOSYLTRANSFERASE 3"/>
    <property type="match status" value="1"/>
</dbReference>
<keyword evidence="9 12" id="KW-1133">Transmembrane helix</keyword>
<name>H8X0W6_CANO9</name>
<dbReference type="InterPro" id="IPR005599">
    <property type="entry name" value="GPI_mannosylTrfase"/>
</dbReference>
<comment type="pathway">
    <text evidence="2">Glycolipid biosynthesis; glycosylphosphatidylinositol-anchor biosynthesis.</text>
</comment>
<comment type="function">
    <text evidence="11">Mannosyltransferase involved in glycosylphosphatidylinositol-anchor biosynthesis. Transfers the third mannose to Man2-GlcN-acyl-PI during GPI precursor assembly.</text>
</comment>
<evidence type="ECO:0000313" key="15">
    <source>
        <dbReference type="Proteomes" id="UP000005018"/>
    </source>
</evidence>
<evidence type="ECO:0000256" key="1">
    <source>
        <dbReference type="ARBA" id="ARBA00004477"/>
    </source>
</evidence>
<evidence type="ECO:0000256" key="13">
    <source>
        <dbReference type="SAM" id="SignalP"/>
    </source>
</evidence>
<dbReference type="KEGG" id="cot:CORT_0B02910"/>
<feature type="chain" id="PRO_5003617084" description="Mannosyltransferase" evidence="13">
    <location>
        <begin position="29"/>
        <end position="497"/>
    </location>
</feature>
<evidence type="ECO:0000256" key="9">
    <source>
        <dbReference type="ARBA" id="ARBA00022989"/>
    </source>
</evidence>
<dbReference type="eggNOG" id="KOG1771">
    <property type="taxonomic scope" value="Eukaryota"/>
</dbReference>
<keyword evidence="7 12" id="KW-0812">Transmembrane</keyword>
<protein>
    <recommendedName>
        <fullName evidence="12">Mannosyltransferase</fullName>
        <ecNumber evidence="12">2.4.1.-</ecNumber>
    </recommendedName>
</protein>
<evidence type="ECO:0000256" key="12">
    <source>
        <dbReference type="RuleBase" id="RU363075"/>
    </source>
</evidence>
<comment type="subcellular location">
    <subcellularLocation>
        <location evidence="1 12">Endoplasmic reticulum membrane</location>
        <topology evidence="1 12">Multi-pass membrane protein</topology>
    </subcellularLocation>
</comment>
<sequence length="497" mass="58613">MYINHPRARLPPSIKLFGLIFLIRLVNAISIQTFFQADEFYQSLEPAHNFIYGYGYITWEWHAKLRSSIHPLIYSLGYKIARENKQLIWFIPKLINSLIATVMEYQLYRFVQVYSRDSNLARITLILSLLNPFNWYVLTRSFSNNLETCLTVCALRYWPWKGKVSGYNWYLSLGFGFLSCIIRPTNVILWIPLGLWLLTRLQISFTWVISSITEVCALFSLSIALDYYFYQDFTIPLYNFLQFNVVKNLSIFYGVAPWHFYLFQAVPLMMMLYLPLLVYGLGKDSLLISSLVYLVGFSSIQHKEFRFIMPLQPIMLYYAARGYQKLKRFKQYVPLAIFLNILIAIFFGNVNERGVMKVLDFMKAHKDATFGFLTPCHSTPWQSHLHNPDLRAWFLTCEPPLHLSHFSSQELKSYRDQSDVFYNNPELFIKDNLGSSLDYPEFIVVFSPLKELIKQELGNYILYKQYFNSFFHWDSRRSGDLIIFKREEQSDLDSMSV</sequence>
<evidence type="ECO:0000256" key="10">
    <source>
        <dbReference type="ARBA" id="ARBA00023136"/>
    </source>
</evidence>
<feature type="transmembrane region" description="Helical" evidence="12">
    <location>
        <begin position="87"/>
        <end position="108"/>
    </location>
</feature>
<evidence type="ECO:0000256" key="7">
    <source>
        <dbReference type="ARBA" id="ARBA00022692"/>
    </source>
</evidence>
<dbReference type="GO" id="GO:0006506">
    <property type="term" value="P:GPI anchor biosynthetic process"/>
    <property type="evidence" value="ECO:0007669"/>
    <property type="project" value="UniProtKB-UniPathway"/>
</dbReference>
<accession>H8X0W6</accession>
<dbReference type="RefSeq" id="XP_003867443.1">
    <property type="nucleotide sequence ID" value="XM_003867395.1"/>
</dbReference>
<keyword evidence="13" id="KW-0732">Signal</keyword>
<dbReference type="Pfam" id="PF03901">
    <property type="entry name" value="Glyco_transf_22"/>
    <property type="match status" value="1"/>
</dbReference>
<dbReference type="AlphaFoldDB" id="H8X0W6"/>
<proteinExistence type="inferred from homology"/>
<dbReference type="GeneID" id="14538779"/>
<keyword evidence="6" id="KW-0808">Transferase</keyword>
<feature type="signal peptide" evidence="13">
    <location>
        <begin position="1"/>
        <end position="28"/>
    </location>
</feature>
<reference evidence="14 15" key="1">
    <citation type="journal article" date="2012" name="PLoS ONE">
        <title>Sequence and analysis of the genome of the pathogenic yeast Candida orthopsilosis.</title>
        <authorList>
            <person name="Riccombeni A."/>
            <person name="Vidanes G."/>
            <person name="Proux-Wera E."/>
            <person name="Wolfe K.H."/>
            <person name="Butler G."/>
        </authorList>
    </citation>
    <scope>NUCLEOTIDE SEQUENCE [LARGE SCALE GENOMIC DNA]</scope>
    <source>
        <strain evidence="14 15">Co 90-125</strain>
    </source>
</reference>
<evidence type="ECO:0000313" key="14">
    <source>
        <dbReference type="EMBL" id="CCG22005.1"/>
    </source>
</evidence>